<dbReference type="EMBL" id="LZPO01027436">
    <property type="protein sequence ID" value="OBS78400.1"/>
    <property type="molecule type" value="Genomic_DNA"/>
</dbReference>
<comment type="catalytic activity">
    <reaction evidence="7">
        <text>uridine(38/39) in tRNA = pseudouridine(38/39) in tRNA</text>
        <dbReference type="Rhea" id="RHEA:42564"/>
        <dbReference type="Rhea" id="RHEA-COMP:10117"/>
        <dbReference type="Rhea" id="RHEA-COMP:10118"/>
        <dbReference type="ChEBI" id="CHEBI:65314"/>
        <dbReference type="ChEBI" id="CHEBI:65315"/>
        <dbReference type="EC" id="5.4.99.45"/>
    </reaction>
</comment>
<evidence type="ECO:0000256" key="13">
    <source>
        <dbReference type="SAM" id="Coils"/>
    </source>
</evidence>
<organism evidence="15 16">
    <name type="scientific">Neotoma lepida</name>
    <name type="common">Desert woodrat</name>
    <dbReference type="NCBI Taxonomy" id="56216"/>
    <lineage>
        <taxon>Eukaryota</taxon>
        <taxon>Metazoa</taxon>
        <taxon>Chordata</taxon>
        <taxon>Craniata</taxon>
        <taxon>Vertebrata</taxon>
        <taxon>Euteleostomi</taxon>
        <taxon>Mammalia</taxon>
        <taxon>Eutheria</taxon>
        <taxon>Euarchontoglires</taxon>
        <taxon>Glires</taxon>
        <taxon>Rodentia</taxon>
        <taxon>Myomorpha</taxon>
        <taxon>Muroidea</taxon>
        <taxon>Cricetidae</taxon>
        <taxon>Neotominae</taxon>
        <taxon>Neotoma</taxon>
    </lineage>
</organism>
<dbReference type="GO" id="GO:0005634">
    <property type="term" value="C:nucleus"/>
    <property type="evidence" value="ECO:0007669"/>
    <property type="project" value="UniProtKB-SubCell"/>
</dbReference>
<feature type="domain" description="Pseudouridine synthase I TruA alpha/beta" evidence="14">
    <location>
        <begin position="240"/>
        <end position="358"/>
    </location>
</feature>
<dbReference type="AlphaFoldDB" id="A0A1A6HKB5"/>
<dbReference type="SUPFAM" id="SSF55120">
    <property type="entry name" value="Pseudouridine synthase"/>
    <property type="match status" value="1"/>
</dbReference>
<dbReference type="GO" id="GO:0031119">
    <property type="term" value="P:tRNA pseudouridine synthesis"/>
    <property type="evidence" value="ECO:0007669"/>
    <property type="project" value="UniProtKB-ARBA"/>
</dbReference>
<dbReference type="InterPro" id="IPR020103">
    <property type="entry name" value="PsdUridine_synth_cat_dom_sf"/>
</dbReference>
<dbReference type="NCBIfam" id="TIGR00071">
    <property type="entry name" value="hisT_truA"/>
    <property type="match status" value="1"/>
</dbReference>
<dbReference type="Gene3D" id="3.30.70.580">
    <property type="entry name" value="Pseudouridine synthase I, catalytic domain, N-terminal subdomain"/>
    <property type="match status" value="1"/>
</dbReference>
<name>A0A1A6HKB5_NEOLE</name>
<dbReference type="Pfam" id="PF01416">
    <property type="entry name" value="PseudoU_synth_1"/>
    <property type="match status" value="1"/>
</dbReference>
<sequence>MATSCPVFKGFRKALVYEGGPPRFLPTAVMAENTDRNQIEKLLSRVKELEQEVKRLKKEQASSIKDSNIRENSLGSGKAKRAFDFSAHGRRHVALKIAYLGWGYQGFASQENTSNTIEEKLFEALTKTRLVENRQTSNYHRCGRTDKGVSAFGQVISLDLRSQFPRGRDTDDSNLKDEADDVAKEIRYTHILNRVLPADIRVLAWAPVEPGFSARFSCLERTYRYFFPRADLDIVTMNHAAQKYVGTHDFRNLCKMDVANGVINFQRTILSAQVQLVAQSLGEERRQEPFQLCQFEVIGQAFLYHQVRCMMAILFLIGQGMEKPEIIDELLNIEKNPQKPQYSMAVEFPLVLYDCKFENTKWIYDHEVQEFNVTHLQQLWANHAVKTHMLYSMLQGLDSVMITCGAGTKMDEATEWRNIKPSVIKQTSAFVEGVKMRTYKPLMDRPKCQGLESRIQHFVRRGRIDHPHLLHKEETKVKRDCADTEEENTVLENPTKRVCIIDAEIKIFIRFISTRERVTESRSFSFTCYPKS</sequence>
<evidence type="ECO:0000256" key="8">
    <source>
        <dbReference type="ARBA" id="ARBA00066567"/>
    </source>
</evidence>
<dbReference type="GO" id="GO:0160154">
    <property type="term" value="F:tRNA pseudouridine(38/39) synthase activity"/>
    <property type="evidence" value="ECO:0007669"/>
    <property type="project" value="UniProtKB-EC"/>
</dbReference>
<evidence type="ECO:0000256" key="12">
    <source>
        <dbReference type="ARBA" id="ARBA00080861"/>
    </source>
</evidence>
<keyword evidence="5" id="KW-0413">Isomerase</keyword>
<evidence type="ECO:0000256" key="9">
    <source>
        <dbReference type="ARBA" id="ARBA00074242"/>
    </source>
</evidence>
<dbReference type="InterPro" id="IPR020097">
    <property type="entry name" value="PsdUridine_synth_TruA_a/b_dom"/>
</dbReference>
<dbReference type="FunFam" id="3.30.70.580:FF:000007">
    <property type="entry name" value="tRNA pseudouridine synthase"/>
    <property type="match status" value="1"/>
</dbReference>
<evidence type="ECO:0000313" key="16">
    <source>
        <dbReference type="Proteomes" id="UP000092124"/>
    </source>
</evidence>
<evidence type="ECO:0000256" key="10">
    <source>
        <dbReference type="ARBA" id="ARBA00075152"/>
    </source>
</evidence>
<proteinExistence type="inferred from homology"/>
<dbReference type="PANTHER" id="PTHR11142">
    <property type="entry name" value="PSEUDOURIDYLATE SYNTHASE"/>
    <property type="match status" value="1"/>
</dbReference>
<dbReference type="GO" id="GO:1990481">
    <property type="term" value="P:mRNA pseudouridine synthesis"/>
    <property type="evidence" value="ECO:0007669"/>
    <property type="project" value="TreeGrafter"/>
</dbReference>
<dbReference type="PANTHER" id="PTHR11142:SF5">
    <property type="entry name" value="TRNA PSEUDOURIDINE(38_39) SYNTHASE"/>
    <property type="match status" value="1"/>
</dbReference>
<evidence type="ECO:0000256" key="6">
    <source>
        <dbReference type="ARBA" id="ARBA00023242"/>
    </source>
</evidence>
<evidence type="ECO:0000256" key="5">
    <source>
        <dbReference type="ARBA" id="ARBA00023235"/>
    </source>
</evidence>
<gene>
    <name evidence="15" type="ORF">A6R68_19211</name>
</gene>
<evidence type="ECO:0000256" key="4">
    <source>
        <dbReference type="ARBA" id="ARBA00022990"/>
    </source>
</evidence>
<evidence type="ECO:0000256" key="11">
    <source>
        <dbReference type="ARBA" id="ARBA00079075"/>
    </source>
</evidence>
<protein>
    <recommendedName>
        <fullName evidence="9">tRNA pseudouridine(38/39) synthase</fullName>
        <ecNumber evidence="8">5.4.99.45</ecNumber>
    </recommendedName>
    <alternativeName>
        <fullName evidence="10">tRNA pseudouridine synthase 3</fullName>
    </alternativeName>
    <alternativeName>
        <fullName evidence="11">tRNA pseudouridylate synthase 3</fullName>
    </alternativeName>
    <alternativeName>
        <fullName evidence="12">tRNA-uridine isomerase 3</fullName>
    </alternativeName>
</protein>
<feature type="coiled-coil region" evidence="13">
    <location>
        <begin position="32"/>
        <end position="66"/>
    </location>
</feature>
<keyword evidence="13" id="KW-0175">Coiled coil</keyword>
<dbReference type="FunFam" id="3.30.70.660:FF:000005">
    <property type="entry name" value="tRNA pseudouridine synthase"/>
    <property type="match status" value="1"/>
</dbReference>
<dbReference type="OrthoDB" id="25767at2759"/>
<keyword evidence="16" id="KW-1185">Reference proteome</keyword>
<dbReference type="CDD" id="cd02569">
    <property type="entry name" value="PseudoU_synth_ScPus3"/>
    <property type="match status" value="1"/>
</dbReference>
<comment type="caution">
    <text evidence="15">The sequence shown here is derived from an EMBL/GenBank/DDBJ whole genome shotgun (WGS) entry which is preliminary data.</text>
</comment>
<evidence type="ECO:0000259" key="14">
    <source>
        <dbReference type="Pfam" id="PF01416"/>
    </source>
</evidence>
<evidence type="ECO:0000256" key="2">
    <source>
        <dbReference type="ARBA" id="ARBA00009375"/>
    </source>
</evidence>
<dbReference type="InterPro" id="IPR020094">
    <property type="entry name" value="TruA/RsuA/RluB/E/F_N"/>
</dbReference>
<dbReference type="InterPro" id="IPR001406">
    <property type="entry name" value="PsdUridine_synth_TruA"/>
</dbReference>
<evidence type="ECO:0000256" key="1">
    <source>
        <dbReference type="ARBA" id="ARBA00004123"/>
    </source>
</evidence>
<dbReference type="EC" id="5.4.99.45" evidence="8"/>
<keyword evidence="6" id="KW-0539">Nucleus</keyword>
<dbReference type="STRING" id="56216.A0A1A6HKB5"/>
<evidence type="ECO:0000313" key="15">
    <source>
        <dbReference type="EMBL" id="OBS78400.1"/>
    </source>
</evidence>
<dbReference type="HAMAP" id="MF_00171">
    <property type="entry name" value="TruA"/>
    <property type="match status" value="1"/>
</dbReference>
<dbReference type="GO" id="GO:0003723">
    <property type="term" value="F:RNA binding"/>
    <property type="evidence" value="ECO:0007669"/>
    <property type="project" value="InterPro"/>
</dbReference>
<dbReference type="Gene3D" id="3.30.70.660">
    <property type="entry name" value="Pseudouridine synthase I, catalytic domain, C-terminal subdomain"/>
    <property type="match status" value="1"/>
</dbReference>
<dbReference type="InterPro" id="IPR020095">
    <property type="entry name" value="PsdUridine_synth_TruA_C"/>
</dbReference>
<accession>A0A1A6HKB5</accession>
<reference evidence="15 16" key="1">
    <citation type="submission" date="2016-06" db="EMBL/GenBank/DDBJ databases">
        <title>The Draft Genome Sequence and Annotation of the Desert Woodrat Neotoma lepida.</title>
        <authorList>
            <person name="Campbell M."/>
            <person name="Oakeson K.F."/>
            <person name="Yandell M."/>
            <person name="Halpert J.R."/>
            <person name="Dearing D."/>
        </authorList>
    </citation>
    <scope>NUCLEOTIDE SEQUENCE [LARGE SCALE GENOMIC DNA]</scope>
    <source>
        <strain evidence="15">417</strain>
        <tissue evidence="15">Liver</tissue>
    </source>
</reference>
<comment type="subcellular location">
    <subcellularLocation>
        <location evidence="1">Nucleus</location>
    </subcellularLocation>
</comment>
<evidence type="ECO:0000256" key="7">
    <source>
        <dbReference type="ARBA" id="ARBA00050420"/>
    </source>
</evidence>
<dbReference type="Proteomes" id="UP000092124">
    <property type="component" value="Unassembled WGS sequence"/>
</dbReference>
<comment type="similarity">
    <text evidence="2">Belongs to the tRNA pseudouridine synthase TruA family.</text>
</comment>
<dbReference type="GO" id="GO:0005737">
    <property type="term" value="C:cytoplasm"/>
    <property type="evidence" value="ECO:0007669"/>
    <property type="project" value="TreeGrafter"/>
</dbReference>
<dbReference type="InterPro" id="IPR041707">
    <property type="entry name" value="Pus3-like"/>
</dbReference>
<keyword evidence="3" id="KW-0819">tRNA processing</keyword>
<evidence type="ECO:0000256" key="3">
    <source>
        <dbReference type="ARBA" id="ARBA00022694"/>
    </source>
</evidence>
<keyword evidence="4" id="KW-0007">Acetylation</keyword>